<proteinExistence type="predicted"/>
<evidence type="ECO:0000313" key="1">
    <source>
        <dbReference type="EMBL" id="DAF55769.1"/>
    </source>
</evidence>
<protein>
    <submittedName>
        <fullName evidence="1">Minor tail protein U Alpha-Beta fold, VIRAL PROTEIN</fullName>
    </submittedName>
</protein>
<name>A0A8S5SXM5_9CAUD</name>
<reference evidence="1" key="1">
    <citation type="journal article" date="2021" name="Proc. Natl. Acad. Sci. U.S.A.">
        <title>A Catalog of Tens of Thousands of Viruses from Human Metagenomes Reveals Hidden Associations with Chronic Diseases.</title>
        <authorList>
            <person name="Tisza M.J."/>
            <person name="Buck C.B."/>
        </authorList>
    </citation>
    <scope>NUCLEOTIDE SEQUENCE</scope>
    <source>
        <strain evidence="1">Ct8wU2</strain>
    </source>
</reference>
<organism evidence="1">
    <name type="scientific">Siphoviridae sp. ct8wU2</name>
    <dbReference type="NCBI Taxonomy" id="2827791"/>
    <lineage>
        <taxon>Viruses</taxon>
        <taxon>Duplodnaviria</taxon>
        <taxon>Heunggongvirae</taxon>
        <taxon>Uroviricota</taxon>
        <taxon>Caudoviricetes</taxon>
    </lineage>
</organism>
<dbReference type="EMBL" id="BK032699">
    <property type="protein sequence ID" value="DAF55769.1"/>
    <property type="molecule type" value="Genomic_DNA"/>
</dbReference>
<accession>A0A8S5SXM5</accession>
<sequence length="128" mass="14029">MSRRTEITDVIMGLLQDQIPEVHWSSLVTGASRGNKLEGTVSCDRITYVEMTKSGRKGVLTYSIYLLDTASVEGVDALADKLDALLTKYHDLGGWCIDSQVKEIVFGVAQGKADAGMALITYEVYFDC</sequence>